<evidence type="ECO:0000313" key="3">
    <source>
        <dbReference type="EMBL" id="MPM28467.1"/>
    </source>
</evidence>
<dbReference type="Gene3D" id="2.70.70.10">
    <property type="entry name" value="Glucose Permease (Domain IIA)"/>
    <property type="match status" value="1"/>
</dbReference>
<accession>A0A644YJJ5</accession>
<feature type="domain" description="M23ase beta-sheet core" evidence="2">
    <location>
        <begin position="270"/>
        <end position="364"/>
    </location>
</feature>
<protein>
    <recommendedName>
        <fullName evidence="2">M23ase beta-sheet core domain-containing protein</fullName>
    </recommendedName>
</protein>
<dbReference type="InterPro" id="IPR050570">
    <property type="entry name" value="Cell_wall_metabolism_enzyme"/>
</dbReference>
<name>A0A644YJJ5_9ZZZZ</name>
<dbReference type="AlphaFoldDB" id="A0A644YJJ5"/>
<dbReference type="CDD" id="cd12797">
    <property type="entry name" value="M23_peptidase"/>
    <property type="match status" value="1"/>
</dbReference>
<dbReference type="SUPFAM" id="SSF51261">
    <property type="entry name" value="Duplicated hybrid motif"/>
    <property type="match status" value="1"/>
</dbReference>
<evidence type="ECO:0000259" key="2">
    <source>
        <dbReference type="Pfam" id="PF01551"/>
    </source>
</evidence>
<dbReference type="EMBL" id="VSSQ01005265">
    <property type="protein sequence ID" value="MPM28467.1"/>
    <property type="molecule type" value="Genomic_DNA"/>
</dbReference>
<organism evidence="3">
    <name type="scientific">bioreactor metagenome</name>
    <dbReference type="NCBI Taxonomy" id="1076179"/>
    <lineage>
        <taxon>unclassified sequences</taxon>
        <taxon>metagenomes</taxon>
        <taxon>ecological metagenomes</taxon>
    </lineage>
</organism>
<reference evidence="3" key="1">
    <citation type="submission" date="2019-08" db="EMBL/GenBank/DDBJ databases">
        <authorList>
            <person name="Kucharzyk K."/>
            <person name="Murdoch R.W."/>
            <person name="Higgins S."/>
            <person name="Loffler F."/>
        </authorList>
    </citation>
    <scope>NUCLEOTIDE SEQUENCE</scope>
</reference>
<dbReference type="InterPro" id="IPR016047">
    <property type="entry name" value="M23ase_b-sheet_dom"/>
</dbReference>
<comment type="caution">
    <text evidence="3">The sequence shown here is derived from an EMBL/GenBank/DDBJ whole genome shotgun (WGS) entry which is preliminary data.</text>
</comment>
<dbReference type="PANTHER" id="PTHR21666:SF289">
    <property type="entry name" value="L-ALA--D-GLU ENDOPEPTIDASE"/>
    <property type="match status" value="1"/>
</dbReference>
<sequence>MDKKKLNRIFLLSAAGVFLLLGVVGAVRSLRPEASADPIVVFTQPEAEVISVEAAEVTLSPSPVPITYEGTVILLVDRVPVMTLASELEAKRMLWEYLSVSAVAPEGERFVSARFDCELILTQGDSYTKPLESFQALAMLQGNPAIVPIEVVTQRIAYAESSPEVQESSESALPKGFRIVTQLGTGTLTQTVTEVTYRAGEAVQTGTPLTKTLTEARASILRTGAYTKKDTSGTALRLEGPEGKDAGDLKLTYPMRGQVVKFFGYNEGVMNNGLDISNKAGTDVTAPGEGLIVYCGERGAYGFVVDIDHGNGFVSRLTHLTNVQVEMNQRVFAGDLIGSLAEDEDGGKPIFHYELIIDGIPYNPLYYID</sequence>
<dbReference type="Pfam" id="PF01551">
    <property type="entry name" value="Peptidase_M23"/>
    <property type="match status" value="1"/>
</dbReference>
<keyword evidence="1" id="KW-0732">Signal</keyword>
<proteinExistence type="predicted"/>
<dbReference type="GO" id="GO:0004222">
    <property type="term" value="F:metalloendopeptidase activity"/>
    <property type="evidence" value="ECO:0007669"/>
    <property type="project" value="TreeGrafter"/>
</dbReference>
<gene>
    <name evidence="3" type="ORF">SDC9_74993</name>
</gene>
<dbReference type="PANTHER" id="PTHR21666">
    <property type="entry name" value="PEPTIDASE-RELATED"/>
    <property type="match status" value="1"/>
</dbReference>
<dbReference type="InterPro" id="IPR011055">
    <property type="entry name" value="Dup_hybrid_motif"/>
</dbReference>
<evidence type="ECO:0000256" key="1">
    <source>
        <dbReference type="ARBA" id="ARBA00022729"/>
    </source>
</evidence>